<proteinExistence type="predicted"/>
<dbReference type="Proteomes" id="UP000192936">
    <property type="component" value="Unassembled WGS sequence"/>
</dbReference>
<evidence type="ECO:0000313" key="6">
    <source>
        <dbReference type="Proteomes" id="UP000192936"/>
    </source>
</evidence>
<dbReference type="OrthoDB" id="9768696at2"/>
<sequence>MTSHLRIVAAGPSSTIQDRGRVGYQRYGVSVAGAADPLLHAVANALVGNRPGEGAVEFTLAGDSVVVEGGPVRIAVAADAELAVDGEPVPAWTSLRLTDGQTLRIGALRSGMRGYWAVEGGFAIQPVLGSVATHIRSRMGGLDGGALKAGDRLPLSLDHAADRGERCLDPSLLPPRGGRLRVMLGPQQDYFTPAGIGAFLEEDYTVSHEADRMGCRLDGPVIEHARGFNITSDGIPLGAVQVPGTGRPIVLLADRQTTGGYPKIACVVGPDIAVLAQMRPGERLRFTAVDALEAGRIQARHREMVDGLPALLQSAGGFALYDSGRLLGFNLIGGAVTGWD</sequence>
<dbReference type="RefSeq" id="WP_085085926.1">
    <property type="nucleotide sequence ID" value="NZ_FXAK01000005.1"/>
</dbReference>
<protein>
    <submittedName>
        <fullName evidence="5">Biotin-dependent carboxylase uncharacterized domain-containing protein</fullName>
    </submittedName>
</protein>
<dbReference type="STRING" id="286727.SAMN02982917_2616"/>
<evidence type="ECO:0000256" key="2">
    <source>
        <dbReference type="ARBA" id="ARBA00022801"/>
    </source>
</evidence>
<dbReference type="AlphaFoldDB" id="A0A1X7FDT9"/>
<dbReference type="SMART" id="SM00797">
    <property type="entry name" value="AHS2"/>
    <property type="match status" value="1"/>
</dbReference>
<name>A0A1X7FDT9_9PROT</name>
<dbReference type="Gene3D" id="2.40.100.10">
    <property type="entry name" value="Cyclophilin-like"/>
    <property type="match status" value="1"/>
</dbReference>
<gene>
    <name evidence="5" type="ORF">SAMN02982917_2616</name>
</gene>
<dbReference type="GO" id="GO:0005524">
    <property type="term" value="F:ATP binding"/>
    <property type="evidence" value="ECO:0007669"/>
    <property type="project" value="UniProtKB-KW"/>
</dbReference>
<reference evidence="5 6" key="1">
    <citation type="submission" date="2017-04" db="EMBL/GenBank/DDBJ databases">
        <authorList>
            <person name="Afonso C.L."/>
            <person name="Miller P.J."/>
            <person name="Scott M.A."/>
            <person name="Spackman E."/>
            <person name="Goraichik I."/>
            <person name="Dimitrov K.M."/>
            <person name="Suarez D.L."/>
            <person name="Swayne D.E."/>
        </authorList>
    </citation>
    <scope>NUCLEOTIDE SEQUENCE [LARGE SCALE GENOMIC DNA]</scope>
    <source>
        <strain evidence="5 6">A2P</strain>
    </source>
</reference>
<keyword evidence="1" id="KW-0547">Nucleotide-binding</keyword>
<dbReference type="InterPro" id="IPR029000">
    <property type="entry name" value="Cyclophilin-like_dom_sf"/>
</dbReference>
<dbReference type="NCBIfam" id="TIGR00724">
    <property type="entry name" value="urea_amlyse_rel"/>
    <property type="match status" value="1"/>
</dbReference>
<keyword evidence="2" id="KW-0378">Hydrolase</keyword>
<organism evidence="5 6">
    <name type="scientific">Azospirillum oryzae</name>
    <dbReference type="NCBI Taxonomy" id="286727"/>
    <lineage>
        <taxon>Bacteria</taxon>
        <taxon>Pseudomonadati</taxon>
        <taxon>Pseudomonadota</taxon>
        <taxon>Alphaproteobacteria</taxon>
        <taxon>Rhodospirillales</taxon>
        <taxon>Azospirillaceae</taxon>
        <taxon>Azospirillum</taxon>
    </lineage>
</organism>
<feature type="domain" description="Carboxyltransferase" evidence="4">
    <location>
        <begin position="26"/>
        <end position="303"/>
    </location>
</feature>
<dbReference type="PANTHER" id="PTHR43309:SF5">
    <property type="entry name" value="5-OXOPROLINASE SUBUNIT C"/>
    <property type="match status" value="1"/>
</dbReference>
<accession>A0A1X7FDT9</accession>
<evidence type="ECO:0000256" key="1">
    <source>
        <dbReference type="ARBA" id="ARBA00022741"/>
    </source>
</evidence>
<keyword evidence="3" id="KW-0067">ATP-binding</keyword>
<dbReference type="EMBL" id="FXAK01000005">
    <property type="protein sequence ID" value="SMF50583.1"/>
    <property type="molecule type" value="Genomic_DNA"/>
</dbReference>
<dbReference type="GO" id="GO:0016787">
    <property type="term" value="F:hydrolase activity"/>
    <property type="evidence" value="ECO:0007669"/>
    <property type="project" value="UniProtKB-KW"/>
</dbReference>
<evidence type="ECO:0000259" key="4">
    <source>
        <dbReference type="SMART" id="SM00797"/>
    </source>
</evidence>
<dbReference type="InterPro" id="IPR052708">
    <property type="entry name" value="PxpC"/>
</dbReference>
<dbReference type="InterPro" id="IPR003778">
    <property type="entry name" value="CT_A_B"/>
</dbReference>
<dbReference type="SUPFAM" id="SSF50891">
    <property type="entry name" value="Cyclophilin-like"/>
    <property type="match status" value="1"/>
</dbReference>
<dbReference type="Pfam" id="PF02626">
    <property type="entry name" value="CT_A_B"/>
    <property type="match status" value="1"/>
</dbReference>
<dbReference type="PANTHER" id="PTHR43309">
    <property type="entry name" value="5-OXOPROLINASE SUBUNIT C"/>
    <property type="match status" value="1"/>
</dbReference>
<evidence type="ECO:0000313" key="5">
    <source>
        <dbReference type="EMBL" id="SMF50583.1"/>
    </source>
</evidence>
<evidence type="ECO:0000256" key="3">
    <source>
        <dbReference type="ARBA" id="ARBA00022840"/>
    </source>
</evidence>